<dbReference type="AlphaFoldDB" id="A0AAE0XM93"/>
<feature type="domain" description="MULE transposase" evidence="1">
    <location>
        <begin position="102"/>
        <end position="195"/>
    </location>
</feature>
<dbReference type="Proteomes" id="UP001283361">
    <property type="component" value="Unassembled WGS sequence"/>
</dbReference>
<comment type="caution">
    <text evidence="2">The sequence shown here is derived from an EMBL/GenBank/DDBJ whole genome shotgun (WGS) entry which is preliminary data.</text>
</comment>
<organism evidence="2 3">
    <name type="scientific">Elysia crispata</name>
    <name type="common">lettuce slug</name>
    <dbReference type="NCBI Taxonomy" id="231223"/>
    <lineage>
        <taxon>Eukaryota</taxon>
        <taxon>Metazoa</taxon>
        <taxon>Spiralia</taxon>
        <taxon>Lophotrochozoa</taxon>
        <taxon>Mollusca</taxon>
        <taxon>Gastropoda</taxon>
        <taxon>Heterobranchia</taxon>
        <taxon>Euthyneura</taxon>
        <taxon>Panpulmonata</taxon>
        <taxon>Sacoglossa</taxon>
        <taxon>Placobranchoidea</taxon>
        <taxon>Plakobranchidae</taxon>
        <taxon>Elysia</taxon>
    </lineage>
</organism>
<keyword evidence="3" id="KW-1185">Reference proteome</keyword>
<evidence type="ECO:0000313" key="3">
    <source>
        <dbReference type="Proteomes" id="UP001283361"/>
    </source>
</evidence>
<dbReference type="PANTHER" id="PTHR47160">
    <property type="entry name" value="PUTATIVE-RELATED"/>
    <property type="match status" value="1"/>
</dbReference>
<proteinExistence type="predicted"/>
<protein>
    <recommendedName>
        <fullName evidence="1">MULE transposase domain-containing protein</fullName>
    </recommendedName>
</protein>
<dbReference type="EMBL" id="JAWDGP010008050">
    <property type="protein sequence ID" value="KAK3696328.1"/>
    <property type="molecule type" value="Genomic_DNA"/>
</dbReference>
<accession>A0AAE0XM93</accession>
<dbReference type="InterPro" id="IPR018289">
    <property type="entry name" value="MULE_transposase_dom"/>
</dbReference>
<evidence type="ECO:0000313" key="2">
    <source>
        <dbReference type="EMBL" id="KAK3696328.1"/>
    </source>
</evidence>
<name>A0AAE0XM93_9GAST</name>
<reference evidence="2" key="1">
    <citation type="journal article" date="2023" name="G3 (Bethesda)">
        <title>A reference genome for the long-term kleptoplast-retaining sea slug Elysia crispata morphotype clarki.</title>
        <authorList>
            <person name="Eastman K.E."/>
            <person name="Pendleton A.L."/>
            <person name="Shaikh M.A."/>
            <person name="Suttiyut T."/>
            <person name="Ogas R."/>
            <person name="Tomko P."/>
            <person name="Gavelis G."/>
            <person name="Widhalm J.R."/>
            <person name="Wisecaver J.H."/>
        </authorList>
    </citation>
    <scope>NUCLEOTIDE SEQUENCE</scope>
    <source>
        <strain evidence="2">ECLA1</strain>
    </source>
</reference>
<gene>
    <name evidence="2" type="ORF">RRG08_066699</name>
</gene>
<evidence type="ECO:0000259" key="1">
    <source>
        <dbReference type="Pfam" id="PF10551"/>
    </source>
</evidence>
<sequence length="362" mass="42592">MSRLKPMKPSSQKASNIIINVLKKDPLDIMPNEFESIRQSLYQERRKQYPKCPTSIEDTRTALESGTFNAPAEMVFAFRNDVIMVTFQNNFSLLNDRSLFGDGTFKSSPQCFYQLYTLHTEKLGHYIPLVFFLLPNKKEQTYLTMLELLLDECRKREIDFSPKAINLDFEIATHNAFRHFFPDIEIRGCNFHLKQAWLRKAIELGLKKDYEDKDSDVHFWLRILFALPFLRPDQVPGFFMIDIASVSPLDSRTELFEQYLLKHYIEGKDFPPSLWASDEIDRPRTTNCCESFHKYFQDIMNGHNPNIFKFLHKLDSLQVLTQMKLNAIEQGKPAKKRQKKPQERITLGQDLQTVQRRQNHQV</sequence>
<dbReference type="Pfam" id="PF10551">
    <property type="entry name" value="MULE"/>
    <property type="match status" value="1"/>
</dbReference>
<dbReference type="PANTHER" id="PTHR47160:SF8">
    <property type="entry name" value="MULE TRANSPOSASE DOMAIN-CONTAINING PROTEIN"/>
    <property type="match status" value="1"/>
</dbReference>